<keyword evidence="1" id="KW-0812">Transmembrane</keyword>
<evidence type="ECO:0000313" key="5">
    <source>
        <dbReference type="Proteomes" id="UP000290288"/>
    </source>
</evidence>
<dbReference type="PANTHER" id="PTHR36183">
    <property type="entry name" value="BETA-GLUCURONIDASE"/>
    <property type="match status" value="1"/>
</dbReference>
<evidence type="ECO:0000259" key="3">
    <source>
        <dbReference type="Pfam" id="PF16862"/>
    </source>
</evidence>
<accession>A0A4Q2DQQ4</accession>
<dbReference type="AlphaFoldDB" id="A0A4Q2DQQ4"/>
<sequence length="674" mass="73060">MLIFALSSVLLSIATRAVEAQVTVYGQTPLAHQSTSVAAGDAPLPTLAAYDGLVLTPPTPPTPPVTALALEVARDASAVPGLSIPHTRAGFFGFSVEIWKELVSNQGPCLKREFSITDALVPPTSSHLFVPFLNLMSNLQERSGSILIRLGGNTQEYAKFTTEVFEDGRITHKEDSGTTQTTETPAVLYTMDLFYMAANISSLVNVDWFLGLPFNDTSTFHMEIGELGQAILGDHLVALQAGNEPDLYGPHNKRPVPYLPVDYSAELDRLFEVVDTNDRLPIKNKFVAPSISASQLEWTPELVWETGFIDAFKDRLFALTVERYPDNNCFATFGVGRYYDPQENFHTFLTHQTVVEFVGYYGESTRLAQEAGLPFIMFETNTGSCGGFPGISQSYGASLWILDYGFQMANYNFSNALLHIGGQNVYYNPWISPPTNQSNFNEWTVGSVFYSAMIIAEAFGKSGTARVVDLQSPSAFTPSYAIYEQGTLSKFALFNYIDDPSGANNVNASITVTGGVPATVRVKYYRAESVSSKTNLTWAGQTFGNNFEADGRLKGELSIETITCDTTANVCNIPLRAPSFALVFMDSSSESLSVGQATATFATTAHTRARNTATIDPAVLATSNGHSGLERQHMGSTSHGSVSAASRQYELVSVFMVLVSAVVGGFIVGTGLTR</sequence>
<feature type="signal peptide" evidence="2">
    <location>
        <begin position="1"/>
        <end position="20"/>
    </location>
</feature>
<feature type="chain" id="PRO_5020891668" description="Beta-glucuronidase C-terminal domain-containing protein" evidence="2">
    <location>
        <begin position="21"/>
        <end position="674"/>
    </location>
</feature>
<gene>
    <name evidence="4" type="ORF">EST38_g4337</name>
</gene>
<dbReference type="Gene3D" id="3.20.20.80">
    <property type="entry name" value="Glycosidases"/>
    <property type="match status" value="1"/>
</dbReference>
<keyword evidence="2" id="KW-0732">Signal</keyword>
<protein>
    <recommendedName>
        <fullName evidence="3">Beta-glucuronidase C-terminal domain-containing protein</fullName>
    </recommendedName>
</protein>
<dbReference type="EMBL" id="SDEE01000104">
    <property type="protein sequence ID" value="RXW21532.1"/>
    <property type="molecule type" value="Genomic_DNA"/>
</dbReference>
<feature type="transmembrane region" description="Helical" evidence="1">
    <location>
        <begin position="651"/>
        <end position="672"/>
    </location>
</feature>
<dbReference type="InterPro" id="IPR031728">
    <property type="entry name" value="GlcAase_C"/>
</dbReference>
<name>A0A4Q2DQQ4_9AGAR</name>
<dbReference type="Pfam" id="PF16862">
    <property type="entry name" value="Glyco_hydro_79C"/>
    <property type="match status" value="1"/>
</dbReference>
<keyword evidence="1" id="KW-0472">Membrane</keyword>
<dbReference type="SUPFAM" id="SSF51445">
    <property type="entry name" value="(Trans)glycosidases"/>
    <property type="match status" value="1"/>
</dbReference>
<dbReference type="InterPro" id="IPR017853">
    <property type="entry name" value="GH"/>
</dbReference>
<dbReference type="PANTHER" id="PTHR36183:SF2">
    <property type="entry name" value="BETA-GLUCURONIDASE C-TERMINAL DOMAIN-CONTAINING PROTEIN"/>
    <property type="match status" value="1"/>
</dbReference>
<evidence type="ECO:0000313" key="4">
    <source>
        <dbReference type="EMBL" id="RXW21532.1"/>
    </source>
</evidence>
<organism evidence="4 5">
    <name type="scientific">Candolleomyces aberdarensis</name>
    <dbReference type="NCBI Taxonomy" id="2316362"/>
    <lineage>
        <taxon>Eukaryota</taxon>
        <taxon>Fungi</taxon>
        <taxon>Dikarya</taxon>
        <taxon>Basidiomycota</taxon>
        <taxon>Agaricomycotina</taxon>
        <taxon>Agaricomycetes</taxon>
        <taxon>Agaricomycetidae</taxon>
        <taxon>Agaricales</taxon>
        <taxon>Agaricineae</taxon>
        <taxon>Psathyrellaceae</taxon>
        <taxon>Candolleomyces</taxon>
    </lineage>
</organism>
<dbReference type="STRING" id="2316362.A0A4Q2DQQ4"/>
<dbReference type="Proteomes" id="UP000290288">
    <property type="component" value="Unassembled WGS sequence"/>
</dbReference>
<dbReference type="InterPro" id="IPR052974">
    <property type="entry name" value="GH79_Enzymes"/>
</dbReference>
<reference evidence="4 5" key="1">
    <citation type="submission" date="2019-01" db="EMBL/GenBank/DDBJ databases">
        <title>Draft genome sequence of Psathyrella aberdarensis IHI B618.</title>
        <authorList>
            <person name="Buettner E."/>
            <person name="Kellner H."/>
        </authorList>
    </citation>
    <scope>NUCLEOTIDE SEQUENCE [LARGE SCALE GENOMIC DNA]</scope>
    <source>
        <strain evidence="4 5">IHI B618</strain>
    </source>
</reference>
<keyword evidence="1" id="KW-1133">Transmembrane helix</keyword>
<proteinExistence type="predicted"/>
<keyword evidence="5" id="KW-1185">Reference proteome</keyword>
<dbReference type="OrthoDB" id="2796951at2759"/>
<evidence type="ECO:0000256" key="1">
    <source>
        <dbReference type="SAM" id="Phobius"/>
    </source>
</evidence>
<evidence type="ECO:0000256" key="2">
    <source>
        <dbReference type="SAM" id="SignalP"/>
    </source>
</evidence>
<feature type="domain" description="Beta-glucuronidase C-terminal" evidence="3">
    <location>
        <begin position="480"/>
        <end position="582"/>
    </location>
</feature>
<comment type="caution">
    <text evidence="4">The sequence shown here is derived from an EMBL/GenBank/DDBJ whole genome shotgun (WGS) entry which is preliminary data.</text>
</comment>